<proteinExistence type="predicted"/>
<name>A0A4V6J188_RAOTE</name>
<dbReference type="CDD" id="cd06289">
    <property type="entry name" value="PBP1_MalI-like"/>
    <property type="match status" value="1"/>
</dbReference>
<evidence type="ECO:0000259" key="6">
    <source>
        <dbReference type="PROSITE" id="PS50943"/>
    </source>
</evidence>
<dbReference type="Pfam" id="PF00356">
    <property type="entry name" value="LacI"/>
    <property type="match status" value="1"/>
</dbReference>
<evidence type="ECO:0000256" key="2">
    <source>
        <dbReference type="ARBA" id="ARBA00023015"/>
    </source>
</evidence>
<evidence type="ECO:0000313" key="8">
    <source>
        <dbReference type="Proteomes" id="UP000339249"/>
    </source>
</evidence>
<dbReference type="InterPro" id="IPR001387">
    <property type="entry name" value="Cro/C1-type_HTH"/>
</dbReference>
<evidence type="ECO:0000313" key="7">
    <source>
        <dbReference type="EMBL" id="VTN09394.1"/>
    </source>
</evidence>
<dbReference type="SUPFAM" id="SSF47413">
    <property type="entry name" value="lambda repressor-like DNA-binding domains"/>
    <property type="match status" value="1"/>
</dbReference>
<keyword evidence="3" id="KW-0238">DNA-binding</keyword>
<dbReference type="GO" id="GO:0003700">
    <property type="term" value="F:DNA-binding transcription factor activity"/>
    <property type="evidence" value="ECO:0007669"/>
    <property type="project" value="TreeGrafter"/>
</dbReference>
<dbReference type="InterPro" id="IPR010982">
    <property type="entry name" value="Lambda_DNA-bd_dom_sf"/>
</dbReference>
<reference evidence="7 8" key="1">
    <citation type="submission" date="2019-04" db="EMBL/GenBank/DDBJ databases">
        <authorList>
            <consortium name="Pathogen Informatics"/>
        </authorList>
    </citation>
    <scope>NUCLEOTIDE SEQUENCE [LARGE SCALE GENOMIC DNA]</scope>
    <source>
        <strain evidence="7 8">NCTC9185</strain>
    </source>
</reference>
<evidence type="ECO:0000256" key="3">
    <source>
        <dbReference type="ARBA" id="ARBA00023125"/>
    </source>
</evidence>
<dbReference type="Gene3D" id="3.40.50.2300">
    <property type="match status" value="2"/>
</dbReference>
<accession>A0A4V6J188</accession>
<dbReference type="NCBIfam" id="NF007449">
    <property type="entry name" value="PRK10014.1"/>
    <property type="match status" value="1"/>
</dbReference>
<organism evidence="7 8">
    <name type="scientific">Raoultella terrigena</name>
    <name type="common">Klebsiella terrigena</name>
    <dbReference type="NCBI Taxonomy" id="577"/>
    <lineage>
        <taxon>Bacteria</taxon>
        <taxon>Pseudomonadati</taxon>
        <taxon>Pseudomonadota</taxon>
        <taxon>Gammaproteobacteria</taxon>
        <taxon>Enterobacterales</taxon>
        <taxon>Enterobacteriaceae</taxon>
        <taxon>Klebsiella/Raoultella group</taxon>
        <taxon>Raoultella</taxon>
    </lineage>
</organism>
<dbReference type="InterPro" id="IPR001761">
    <property type="entry name" value="Peripla_BP/Lac1_sug-bd_dom"/>
</dbReference>
<sequence>MQAWAIARKITINDVAQAAGVSVSTVSLVLSGKGRISSATGERVNQAIEHLGFVRNRQAASLRGGQSDVIGLIVSDLSKPFYAELTAGLTDALESAGKMVFLTQGGRRGEKMLQRFETLVSQGVDGVIIAGAIDQGGELRDRAAEVGMPLVFASRASYLEDIDLIRPDNMQAAQMVTEHLIRRGHQRIAWLGGQSSSLTRAERVGGYCATLLKYGLPFHSEWVVECESSQKLAAEAMASLLRQNPTITAVLCYNSVIATGAWFGLMRAGRQSGEDSVESYFEQRIALAAFAEVPEAALDDVPLTWVTTPAREMGKSLAGCILRRLEKGPESARQPNHAAAAGDQKIALRRGLFRVLLLRRHRWNQLFRLRALRRGIWRRGNRQAEHPGELIQRHFLSVQGDLTFGILQAGGDGVILHGGDAEHLSHSRQAFDLLIGKLRCVSRLIAFQTRNLGHKFGRHLYRNDQFAVQRLHAAVNLVGQGLRRCGNHGRSFSKIERLKVLSPFALRQLSGRWSATGCLSAAPGSALKKVSVSACW</sequence>
<feature type="domain" description="HTH lacI-type" evidence="5">
    <location>
        <begin position="10"/>
        <end position="64"/>
    </location>
</feature>
<dbReference type="PANTHER" id="PTHR30146:SF148">
    <property type="entry name" value="HTH-TYPE TRANSCRIPTIONAL REPRESSOR PURR-RELATED"/>
    <property type="match status" value="1"/>
</dbReference>
<dbReference type="PROSITE" id="PS50932">
    <property type="entry name" value="HTH_LACI_2"/>
    <property type="match status" value="1"/>
</dbReference>
<keyword evidence="1" id="KW-0678">Repressor</keyword>
<evidence type="ECO:0000259" key="5">
    <source>
        <dbReference type="PROSITE" id="PS50932"/>
    </source>
</evidence>
<dbReference type="PROSITE" id="PS50943">
    <property type="entry name" value="HTH_CROC1"/>
    <property type="match status" value="1"/>
</dbReference>
<dbReference type="GO" id="GO:0000976">
    <property type="term" value="F:transcription cis-regulatory region binding"/>
    <property type="evidence" value="ECO:0007669"/>
    <property type="project" value="TreeGrafter"/>
</dbReference>
<dbReference type="PROSITE" id="PS00356">
    <property type="entry name" value="HTH_LACI_1"/>
    <property type="match status" value="1"/>
</dbReference>
<dbReference type="Proteomes" id="UP000339249">
    <property type="component" value="Unassembled WGS sequence"/>
</dbReference>
<feature type="domain" description="HTH cro/C1-type" evidence="6">
    <location>
        <begin position="1"/>
        <end position="40"/>
    </location>
</feature>
<dbReference type="EMBL" id="CABDVU010000001">
    <property type="protein sequence ID" value="VTN09394.1"/>
    <property type="molecule type" value="Genomic_DNA"/>
</dbReference>
<dbReference type="PANTHER" id="PTHR30146">
    <property type="entry name" value="LACI-RELATED TRANSCRIPTIONAL REPRESSOR"/>
    <property type="match status" value="1"/>
</dbReference>
<dbReference type="Pfam" id="PF00532">
    <property type="entry name" value="Peripla_BP_1"/>
    <property type="match status" value="1"/>
</dbReference>
<dbReference type="InterPro" id="IPR028082">
    <property type="entry name" value="Peripla_BP_I"/>
</dbReference>
<protein>
    <submittedName>
        <fullName evidence="7">Degradation activator</fullName>
    </submittedName>
</protein>
<evidence type="ECO:0000256" key="1">
    <source>
        <dbReference type="ARBA" id="ARBA00022491"/>
    </source>
</evidence>
<keyword evidence="4" id="KW-0804">Transcription</keyword>
<dbReference type="CDD" id="cd01392">
    <property type="entry name" value="HTH_LacI"/>
    <property type="match status" value="1"/>
</dbReference>
<dbReference type="Gene3D" id="1.10.260.40">
    <property type="entry name" value="lambda repressor-like DNA-binding domains"/>
    <property type="match status" value="1"/>
</dbReference>
<dbReference type="SMART" id="SM00354">
    <property type="entry name" value="HTH_LACI"/>
    <property type="match status" value="1"/>
</dbReference>
<gene>
    <name evidence="7" type="primary">degA_3</name>
    <name evidence="7" type="ORF">NCTC9185_01278</name>
</gene>
<dbReference type="AlphaFoldDB" id="A0A4V6J188"/>
<evidence type="ECO:0000256" key="4">
    <source>
        <dbReference type="ARBA" id="ARBA00023163"/>
    </source>
</evidence>
<keyword evidence="2" id="KW-0805">Transcription regulation</keyword>
<dbReference type="InterPro" id="IPR000843">
    <property type="entry name" value="HTH_LacI"/>
</dbReference>
<dbReference type="SUPFAM" id="SSF53822">
    <property type="entry name" value="Periplasmic binding protein-like I"/>
    <property type="match status" value="1"/>
</dbReference>